<gene>
    <name evidence="4" type="ORF">SORBI_3004G184800</name>
</gene>
<evidence type="ECO:0000256" key="2">
    <source>
        <dbReference type="SAM" id="Phobius"/>
    </source>
</evidence>
<reference evidence="4 5" key="1">
    <citation type="journal article" date="2009" name="Nature">
        <title>The Sorghum bicolor genome and the diversification of grasses.</title>
        <authorList>
            <person name="Paterson A.H."/>
            <person name="Bowers J.E."/>
            <person name="Bruggmann R."/>
            <person name="Dubchak I."/>
            <person name="Grimwood J."/>
            <person name="Gundlach H."/>
            <person name="Haberer G."/>
            <person name="Hellsten U."/>
            <person name="Mitros T."/>
            <person name="Poliakov A."/>
            <person name="Schmutz J."/>
            <person name="Spannagl M."/>
            <person name="Tang H."/>
            <person name="Wang X."/>
            <person name="Wicker T."/>
            <person name="Bharti A.K."/>
            <person name="Chapman J."/>
            <person name="Feltus F.A."/>
            <person name="Gowik U."/>
            <person name="Grigoriev I.V."/>
            <person name="Lyons E."/>
            <person name="Maher C.A."/>
            <person name="Martis M."/>
            <person name="Narechania A."/>
            <person name="Otillar R.P."/>
            <person name="Penning B.W."/>
            <person name="Salamov A.A."/>
            <person name="Wang Y."/>
            <person name="Zhang L."/>
            <person name="Carpita N.C."/>
            <person name="Freeling M."/>
            <person name="Gingle A.R."/>
            <person name="Hash C.T."/>
            <person name="Keller B."/>
            <person name="Klein P."/>
            <person name="Kresovich S."/>
            <person name="McCann M.C."/>
            <person name="Ming R."/>
            <person name="Peterson D.G."/>
            <person name="Mehboob-ur-Rahman"/>
            <person name="Ware D."/>
            <person name="Westhoff P."/>
            <person name="Mayer K.F."/>
            <person name="Messing J."/>
            <person name="Rokhsar D.S."/>
        </authorList>
    </citation>
    <scope>NUCLEOTIDE SEQUENCE [LARGE SCALE GENOMIC DNA]</scope>
    <source>
        <strain evidence="5">cv. BTx623</strain>
    </source>
</reference>
<evidence type="ECO:0000313" key="4">
    <source>
        <dbReference type="EMBL" id="EES07004.1"/>
    </source>
</evidence>
<dbReference type="KEGG" id="sbi:8072599"/>
<feature type="region of interest" description="Disordered" evidence="1">
    <location>
        <begin position="137"/>
        <end position="172"/>
    </location>
</feature>
<dbReference type="eggNOG" id="ENOG502R4IA">
    <property type="taxonomic scope" value="Eukaryota"/>
</dbReference>
<protein>
    <submittedName>
        <fullName evidence="4">Uncharacterized protein</fullName>
    </submittedName>
</protein>
<dbReference type="Gramene" id="EES07004">
    <property type="protein sequence ID" value="EES07004"/>
    <property type="gene ID" value="SORBI_3004G184800"/>
</dbReference>
<dbReference type="EMBL" id="CM000763">
    <property type="protein sequence ID" value="EES07004.1"/>
    <property type="molecule type" value="Genomic_DNA"/>
</dbReference>
<keyword evidence="2" id="KW-1133">Transmembrane helix</keyword>
<sequence>MAPRVVRALLTATALLAPLLLSSQLLPPLPSAAAAAGSPSPSPAPAPAPHHRPTPRRPPRHVPSSPGNNDETQPPGHQRGGGARRPRPLAPPTSRPSPWWRRLNFGERFGVALAGVAVAMQAALVALLLVLRARQRRPAAAARGKAEAEAEEEAAAAAPAAAAAAASRPAPA</sequence>
<keyword evidence="2" id="KW-0472">Membrane</keyword>
<feature type="compositionally biased region" description="Basic residues" evidence="1">
    <location>
        <begin position="49"/>
        <end position="60"/>
    </location>
</feature>
<organism evidence="4 5">
    <name type="scientific">Sorghum bicolor</name>
    <name type="common">Sorghum</name>
    <name type="synonym">Sorghum vulgare</name>
    <dbReference type="NCBI Taxonomy" id="4558"/>
    <lineage>
        <taxon>Eukaryota</taxon>
        <taxon>Viridiplantae</taxon>
        <taxon>Streptophyta</taxon>
        <taxon>Embryophyta</taxon>
        <taxon>Tracheophyta</taxon>
        <taxon>Spermatophyta</taxon>
        <taxon>Magnoliopsida</taxon>
        <taxon>Liliopsida</taxon>
        <taxon>Poales</taxon>
        <taxon>Poaceae</taxon>
        <taxon>PACMAD clade</taxon>
        <taxon>Panicoideae</taxon>
        <taxon>Andropogonodae</taxon>
        <taxon>Andropogoneae</taxon>
        <taxon>Sorghinae</taxon>
        <taxon>Sorghum</taxon>
    </lineage>
</organism>
<proteinExistence type="predicted"/>
<keyword evidence="3" id="KW-0732">Signal</keyword>
<feature type="signal peptide" evidence="3">
    <location>
        <begin position="1"/>
        <end position="22"/>
    </location>
</feature>
<dbReference type="OMA" id="IPMAPRV"/>
<dbReference type="Proteomes" id="UP000000768">
    <property type="component" value="Chromosome 4"/>
</dbReference>
<feature type="transmembrane region" description="Helical" evidence="2">
    <location>
        <begin position="109"/>
        <end position="131"/>
    </location>
</feature>
<feature type="compositionally biased region" description="Low complexity" evidence="1">
    <location>
        <begin position="30"/>
        <end position="39"/>
    </location>
</feature>
<feature type="compositionally biased region" description="Low complexity" evidence="1">
    <location>
        <begin position="155"/>
        <end position="172"/>
    </location>
</feature>
<name>C5XV10_SORBI</name>
<feature type="chain" id="PRO_5002959851" evidence="3">
    <location>
        <begin position="23"/>
        <end position="172"/>
    </location>
</feature>
<feature type="region of interest" description="Disordered" evidence="1">
    <location>
        <begin position="30"/>
        <end position="101"/>
    </location>
</feature>
<keyword evidence="2" id="KW-0812">Transmembrane</keyword>
<dbReference type="HOGENOM" id="CLU_1557980_0_0_1"/>
<reference evidence="5" key="2">
    <citation type="journal article" date="2018" name="Plant J.">
        <title>The Sorghum bicolor reference genome: improved assembly, gene annotations, a transcriptome atlas, and signatures of genome organization.</title>
        <authorList>
            <person name="McCormick R.F."/>
            <person name="Truong S.K."/>
            <person name="Sreedasyam A."/>
            <person name="Jenkins J."/>
            <person name="Shu S."/>
            <person name="Sims D."/>
            <person name="Kennedy M."/>
            <person name="Amirebrahimi M."/>
            <person name="Weers B.D."/>
            <person name="McKinley B."/>
            <person name="Mattison A."/>
            <person name="Morishige D.T."/>
            <person name="Grimwood J."/>
            <person name="Schmutz J."/>
            <person name="Mullet J.E."/>
        </authorList>
    </citation>
    <scope>NUCLEOTIDE SEQUENCE [LARGE SCALE GENOMIC DNA]</scope>
    <source>
        <strain evidence="5">cv. BTx623</strain>
    </source>
</reference>
<dbReference type="InParanoid" id="C5XV10"/>
<dbReference type="PANTHER" id="PTHR36721:SF1">
    <property type="entry name" value="OS04G0446401 PROTEIN"/>
    <property type="match status" value="1"/>
</dbReference>
<dbReference type="PANTHER" id="PTHR36721">
    <property type="entry name" value="PROLINE-RICH FAMILY PROTEIN"/>
    <property type="match status" value="1"/>
</dbReference>
<keyword evidence="5" id="KW-1185">Reference proteome</keyword>
<evidence type="ECO:0000256" key="3">
    <source>
        <dbReference type="SAM" id="SignalP"/>
    </source>
</evidence>
<accession>C5XV10</accession>
<dbReference type="AlphaFoldDB" id="C5XV10"/>
<evidence type="ECO:0000313" key="5">
    <source>
        <dbReference type="Proteomes" id="UP000000768"/>
    </source>
</evidence>
<evidence type="ECO:0000256" key="1">
    <source>
        <dbReference type="SAM" id="MobiDB-lite"/>
    </source>
</evidence>